<dbReference type="Pfam" id="PF13279">
    <property type="entry name" value="4HBT_2"/>
    <property type="match status" value="1"/>
</dbReference>
<dbReference type="GO" id="GO:0047617">
    <property type="term" value="F:fatty acyl-CoA hydrolase activity"/>
    <property type="evidence" value="ECO:0007669"/>
    <property type="project" value="TreeGrafter"/>
</dbReference>
<dbReference type="InterPro" id="IPR050563">
    <property type="entry name" value="4-hydroxybenzoyl-CoA_TE"/>
</dbReference>
<accession>A0A0N7F322</accession>
<keyword evidence="2" id="KW-1185">Reference proteome</keyword>
<dbReference type="PANTHER" id="PTHR31793:SF24">
    <property type="entry name" value="LONG-CHAIN ACYL-COA THIOESTERASE FADM"/>
    <property type="match status" value="1"/>
</dbReference>
<dbReference type="Gene3D" id="3.10.129.10">
    <property type="entry name" value="Hotdog Thioesterase"/>
    <property type="match status" value="1"/>
</dbReference>
<dbReference type="InterPro" id="IPR029069">
    <property type="entry name" value="HotDog_dom_sf"/>
</dbReference>
<dbReference type="EMBL" id="CP012752">
    <property type="protein sequence ID" value="ALG07423.1"/>
    <property type="molecule type" value="Genomic_DNA"/>
</dbReference>
<gene>
    <name evidence="1" type="ORF">AOZ06_11270</name>
</gene>
<dbReference type="RefSeq" id="WP_054289391.1">
    <property type="nucleotide sequence ID" value="NZ_CP012752.1"/>
</dbReference>
<organism evidence="1 2">
    <name type="scientific">Kibdelosporangium phytohabitans</name>
    <dbReference type="NCBI Taxonomy" id="860235"/>
    <lineage>
        <taxon>Bacteria</taxon>
        <taxon>Bacillati</taxon>
        <taxon>Actinomycetota</taxon>
        <taxon>Actinomycetes</taxon>
        <taxon>Pseudonocardiales</taxon>
        <taxon>Pseudonocardiaceae</taxon>
        <taxon>Kibdelosporangium</taxon>
    </lineage>
</organism>
<evidence type="ECO:0000313" key="1">
    <source>
        <dbReference type="EMBL" id="ALG07423.1"/>
    </source>
</evidence>
<dbReference type="STRING" id="860235.AOZ06_11270"/>
<proteinExistence type="predicted"/>
<sequence length="144" mass="16041">MGVFYATVWPRWSDMDSYRHVNHAQTITLLEEARLQLLYGEGARHGADLVDGGLVVARLEAVYQAPLFVNGNPFRVGMSISRLRVADFTIHQEVHCGPSEGDRVGVVADVTLAPYDLENERPRRLTTAERDFLASWRSGGDEGV</sequence>
<reference evidence="1 2" key="1">
    <citation type="submission" date="2015-07" db="EMBL/GenBank/DDBJ databases">
        <title>Genome sequencing of Kibdelosporangium phytohabitans.</title>
        <authorList>
            <person name="Qin S."/>
            <person name="Xing K."/>
        </authorList>
    </citation>
    <scope>NUCLEOTIDE SEQUENCE [LARGE SCALE GENOMIC DNA]</scope>
    <source>
        <strain evidence="1 2">KLBMP1111</strain>
    </source>
</reference>
<protein>
    <submittedName>
        <fullName evidence="1">Thioesterase</fullName>
    </submittedName>
</protein>
<dbReference type="CDD" id="cd00586">
    <property type="entry name" value="4HBT"/>
    <property type="match status" value="1"/>
</dbReference>
<dbReference type="OrthoDB" id="9799036at2"/>
<dbReference type="Proteomes" id="UP000063699">
    <property type="component" value="Chromosome"/>
</dbReference>
<evidence type="ECO:0000313" key="2">
    <source>
        <dbReference type="Proteomes" id="UP000063699"/>
    </source>
</evidence>
<name>A0A0N7F322_9PSEU</name>
<dbReference type="AlphaFoldDB" id="A0A0N7F322"/>
<dbReference type="PANTHER" id="PTHR31793">
    <property type="entry name" value="4-HYDROXYBENZOYL-COA THIOESTERASE FAMILY MEMBER"/>
    <property type="match status" value="1"/>
</dbReference>
<dbReference type="KEGG" id="kphy:AOZ06_11270"/>
<dbReference type="SUPFAM" id="SSF54637">
    <property type="entry name" value="Thioesterase/thiol ester dehydrase-isomerase"/>
    <property type="match status" value="1"/>
</dbReference>